<reference evidence="2 3" key="1">
    <citation type="journal article" date="2009" name="Stand. Genomic Sci.">
        <title>Complete genome sequence of Stackebrandtia nassauensis type strain (LLR-40K-21).</title>
        <authorList>
            <person name="Munk C."/>
            <person name="Lapidus A."/>
            <person name="Copeland A."/>
            <person name="Jando M."/>
            <person name="Mayilraj S."/>
            <person name="Glavina Del Rio T."/>
            <person name="Nolan M."/>
            <person name="Chen F."/>
            <person name="Lucas S."/>
            <person name="Tice H."/>
            <person name="Cheng J.F."/>
            <person name="Han C."/>
            <person name="Detter J.C."/>
            <person name="Bruce D."/>
            <person name="Goodwin L."/>
            <person name="Chain P."/>
            <person name="Pitluck S."/>
            <person name="Goker M."/>
            <person name="Ovchinikova G."/>
            <person name="Pati A."/>
            <person name="Ivanova N."/>
            <person name="Mavromatis K."/>
            <person name="Chen A."/>
            <person name="Palaniappan K."/>
            <person name="Land M."/>
            <person name="Hauser L."/>
            <person name="Chang Y.J."/>
            <person name="Jeffries C.D."/>
            <person name="Bristow J."/>
            <person name="Eisen J.A."/>
            <person name="Markowitz V."/>
            <person name="Hugenholtz P."/>
            <person name="Kyrpides N.C."/>
            <person name="Klenk H.P."/>
        </authorList>
    </citation>
    <scope>NUCLEOTIDE SEQUENCE [LARGE SCALE GENOMIC DNA]</scope>
    <source>
        <strain evidence="3">DSM 44728 / CIP 108903 / NRRL B-16338 / NBRC 102104 / LLR-40K-21</strain>
    </source>
</reference>
<dbReference type="AlphaFoldDB" id="D3Q7V3"/>
<accession>D3Q7V3</accession>
<dbReference type="eggNOG" id="COG0500">
    <property type="taxonomic scope" value="Bacteria"/>
</dbReference>
<dbReference type="HOGENOM" id="CLU_505169_0_0_11"/>
<dbReference type="Gene3D" id="1.25.40.10">
    <property type="entry name" value="Tetratricopeptide repeat domain"/>
    <property type="match status" value="1"/>
</dbReference>
<feature type="domain" description="LicD/FKTN/FKRP nucleotidyltransferase" evidence="1">
    <location>
        <begin position="348"/>
        <end position="374"/>
    </location>
</feature>
<dbReference type="EMBL" id="CP001778">
    <property type="protein sequence ID" value="ADD40458.1"/>
    <property type="molecule type" value="Genomic_DNA"/>
</dbReference>
<name>D3Q7V3_STANL</name>
<evidence type="ECO:0000313" key="2">
    <source>
        <dbReference type="EMBL" id="ADD40458.1"/>
    </source>
</evidence>
<dbReference type="InterPro" id="IPR011990">
    <property type="entry name" value="TPR-like_helical_dom_sf"/>
</dbReference>
<evidence type="ECO:0000313" key="3">
    <source>
        <dbReference type="Proteomes" id="UP000000844"/>
    </source>
</evidence>
<dbReference type="STRING" id="446470.Snas_0746"/>
<organism evidence="2 3">
    <name type="scientific">Stackebrandtia nassauensis (strain DSM 44728 / CIP 108903 / NRRL B-16338 / NBRC 102104 / LLR-40K-21)</name>
    <dbReference type="NCBI Taxonomy" id="446470"/>
    <lineage>
        <taxon>Bacteria</taxon>
        <taxon>Bacillati</taxon>
        <taxon>Actinomycetota</taxon>
        <taxon>Actinomycetes</taxon>
        <taxon>Glycomycetales</taxon>
        <taxon>Glycomycetaceae</taxon>
        <taxon>Stackebrandtia</taxon>
    </lineage>
</organism>
<dbReference type="RefSeq" id="WP_013016029.1">
    <property type="nucleotide sequence ID" value="NC_013947.1"/>
</dbReference>
<proteinExistence type="predicted"/>
<protein>
    <submittedName>
        <fullName evidence="2">LicD family protein</fullName>
    </submittedName>
</protein>
<dbReference type="KEGG" id="sna:Snas_0746"/>
<dbReference type="Pfam" id="PF04991">
    <property type="entry name" value="LicD"/>
    <property type="match status" value="1"/>
</dbReference>
<gene>
    <name evidence="2" type="ordered locus">Snas_0746</name>
</gene>
<keyword evidence="3" id="KW-1185">Reference proteome</keyword>
<evidence type="ECO:0000259" key="1">
    <source>
        <dbReference type="Pfam" id="PF04991"/>
    </source>
</evidence>
<sequence length="539" mass="59086">MVDLLRKVVRRLRNRDARAARAAKAAKAAAKAATARASSQLEAGAWGAACESYREALRVNGGKKTSRYALAKALQRRYLVPFEVDGDTVVPIPAEAAEAAFTEALFELQAVVDTDPKRVRATYFLGRHFEHGGRYVEAAQTYQLALTRLETVDEPWGHSSRLAWMFRRDWVAQLLNADPDADPRLLRSTEAAEALPGGPSPDVAGFIDATVTHKGLAVTGFVLADRGDDIDIHLDGRFLVRVTADPGKRLHNFGITLTHRVLDEFPSRARLTAFTDTAGLVSKGGAEAIIVDVPDGSGKLPVLLDDGYRVNKKGRLSEPGAEAADHGPRYFRAYRRVHAVFAEKLGKPLFLVYGTLLGCYRDGALIPGDDDFDVAYLCAATDPKGVKDETMDVMAALIAAGFDVRIAIDGRPFHLGVDGVGIDVNPLWQYQERVFGFTGHALAREDLAAVTPLDVGEVTVDVPRGAEAFLRDTYGPDWRTPAPGFRYYRSDADLKELRKARLTPSEVRRFAERVEELRRDNPGAGRFLGYAVPDNPDFE</sequence>
<dbReference type="InterPro" id="IPR007074">
    <property type="entry name" value="LicD/FKTN/FKRP_NTP_transf"/>
</dbReference>
<dbReference type="SUPFAM" id="SSF48452">
    <property type="entry name" value="TPR-like"/>
    <property type="match status" value="1"/>
</dbReference>
<dbReference type="OrthoDB" id="3780655at2"/>
<dbReference type="GO" id="GO:0009100">
    <property type="term" value="P:glycoprotein metabolic process"/>
    <property type="evidence" value="ECO:0007669"/>
    <property type="project" value="UniProtKB-ARBA"/>
</dbReference>
<dbReference type="Proteomes" id="UP000000844">
    <property type="component" value="Chromosome"/>
</dbReference>